<dbReference type="RefSeq" id="WP_345334554.1">
    <property type="nucleotide sequence ID" value="NZ_BAABJZ010000016.1"/>
</dbReference>
<dbReference type="InterPro" id="IPR002881">
    <property type="entry name" value="DUF58"/>
</dbReference>
<keyword evidence="3" id="KW-1185">Reference proteome</keyword>
<dbReference type="InterPro" id="IPR002035">
    <property type="entry name" value="VWF_A"/>
</dbReference>
<evidence type="ECO:0000313" key="3">
    <source>
        <dbReference type="Proteomes" id="UP001499988"/>
    </source>
</evidence>
<dbReference type="PROSITE" id="PS50234">
    <property type="entry name" value="VWFA"/>
    <property type="match status" value="1"/>
</dbReference>
<proteinExistence type="predicted"/>
<organism evidence="2 3">
    <name type="scientific">Ferrimonas pelagia</name>
    <dbReference type="NCBI Taxonomy" id="1177826"/>
    <lineage>
        <taxon>Bacteria</taxon>
        <taxon>Pseudomonadati</taxon>
        <taxon>Pseudomonadota</taxon>
        <taxon>Gammaproteobacteria</taxon>
        <taxon>Alteromonadales</taxon>
        <taxon>Ferrimonadaceae</taxon>
        <taxon>Ferrimonas</taxon>
    </lineage>
</organism>
<gene>
    <name evidence="2" type="ORF">GCM10023333_13160</name>
</gene>
<dbReference type="EMBL" id="BAABJZ010000016">
    <property type="protein sequence ID" value="GAA4880315.1"/>
    <property type="molecule type" value="Genomic_DNA"/>
</dbReference>
<sequence>MPLELDQQLSQLQLYCRHKVDHLLSGHYTSAFKGQGLEFDEVRPYTPGDDVRTIDWNVTARSGEVHIKRFIEERELNLMLVVDASASFAWSSQAPGRQQIAAQLCGLLGNAALRSNDRIGLLRFNETLETYVPASKGRPHLMRCLAKLLAPIEPGQGTDLNQALTFLNQQKMKKTLIVVISDFFDLDNSQTLQDNLAMLAQRHQVLAIAMDDQREQQLAEGGLIQLTDAERGGSVWIDLDHAPVHHAFTQRVHERQQQRQRFFADLGIDLLIHPLAQDPAESLLSFFQHRQSGTQGEEHG</sequence>
<dbReference type="SMART" id="SM00327">
    <property type="entry name" value="VWA"/>
    <property type="match status" value="1"/>
</dbReference>
<evidence type="ECO:0000259" key="1">
    <source>
        <dbReference type="PROSITE" id="PS50234"/>
    </source>
</evidence>
<dbReference type="Pfam" id="PF01882">
    <property type="entry name" value="DUF58"/>
    <property type="match status" value="1"/>
</dbReference>
<dbReference type="SUPFAM" id="SSF53300">
    <property type="entry name" value="vWA-like"/>
    <property type="match status" value="1"/>
</dbReference>
<accession>A0ABP9ELY4</accession>
<dbReference type="Proteomes" id="UP001499988">
    <property type="component" value="Unassembled WGS sequence"/>
</dbReference>
<name>A0ABP9ELY4_9GAMM</name>
<comment type="caution">
    <text evidence="2">The sequence shown here is derived from an EMBL/GenBank/DDBJ whole genome shotgun (WGS) entry which is preliminary data.</text>
</comment>
<evidence type="ECO:0000313" key="2">
    <source>
        <dbReference type="EMBL" id="GAA4880315.1"/>
    </source>
</evidence>
<dbReference type="InterPro" id="IPR036465">
    <property type="entry name" value="vWFA_dom_sf"/>
</dbReference>
<reference evidence="3" key="1">
    <citation type="journal article" date="2019" name="Int. J. Syst. Evol. Microbiol.">
        <title>The Global Catalogue of Microorganisms (GCM) 10K type strain sequencing project: providing services to taxonomists for standard genome sequencing and annotation.</title>
        <authorList>
            <consortium name="The Broad Institute Genomics Platform"/>
            <consortium name="The Broad Institute Genome Sequencing Center for Infectious Disease"/>
            <person name="Wu L."/>
            <person name="Ma J."/>
        </authorList>
    </citation>
    <scope>NUCLEOTIDE SEQUENCE [LARGE SCALE GENOMIC DNA]</scope>
    <source>
        <strain evidence="3">JCM 18401</strain>
    </source>
</reference>
<dbReference type="PANTHER" id="PTHR33608:SF6">
    <property type="entry name" value="BLL2464 PROTEIN"/>
    <property type="match status" value="1"/>
</dbReference>
<dbReference type="Gene3D" id="3.40.50.410">
    <property type="entry name" value="von Willebrand factor, type A domain"/>
    <property type="match status" value="1"/>
</dbReference>
<dbReference type="PANTHER" id="PTHR33608">
    <property type="entry name" value="BLL2464 PROTEIN"/>
    <property type="match status" value="1"/>
</dbReference>
<protein>
    <submittedName>
        <fullName evidence="2">DUF58 domain-containing protein</fullName>
    </submittedName>
</protein>
<feature type="domain" description="VWFA" evidence="1">
    <location>
        <begin position="77"/>
        <end position="252"/>
    </location>
</feature>